<dbReference type="EMBL" id="JBAFSM010000014">
    <property type="protein sequence ID" value="MEG3437294.1"/>
    <property type="molecule type" value="Genomic_DNA"/>
</dbReference>
<dbReference type="Proteomes" id="UP001328733">
    <property type="component" value="Unassembled WGS sequence"/>
</dbReference>
<reference evidence="1 2" key="1">
    <citation type="submission" date="2024-01" db="EMBL/GenBank/DDBJ databases">
        <title>Genomic insights into the taxonomy and metabolism of the cyanobacterium Pannus brasiliensis CCIBt3594.</title>
        <authorList>
            <person name="Machado M."/>
            <person name="Botero N.B."/>
            <person name="Andreote A.P.D."/>
            <person name="Feitosa A.M.T."/>
            <person name="Popin R."/>
            <person name="Sivonen K."/>
            <person name="Fiore M.F."/>
        </authorList>
    </citation>
    <scope>NUCLEOTIDE SEQUENCE [LARGE SCALE GENOMIC DNA]</scope>
    <source>
        <strain evidence="1 2">CCIBt3594</strain>
    </source>
</reference>
<evidence type="ECO:0000313" key="2">
    <source>
        <dbReference type="Proteomes" id="UP001328733"/>
    </source>
</evidence>
<comment type="caution">
    <text evidence="1">The sequence shown here is derived from an EMBL/GenBank/DDBJ whole genome shotgun (WGS) entry which is preliminary data.</text>
</comment>
<protein>
    <submittedName>
        <fullName evidence="1">Uncharacterized protein</fullName>
    </submittedName>
</protein>
<sequence length="261" mass="27532">MALQYLDAAGTATSAGIFIPRDNLNGLTANSELASGESTITKQCKFLAAFLATFQSTLAANRANSSSLATGLGFALTKGNPIGSGQGRFSQTFIATFTTVFDNTDNTAYPIPVPTAGTSNGKGILKITDIFPDALAVAASGAISEAGVVIPHTDVDMYGAESTTAVDNDTQSRKWFAAVFRMLFDTIPQREAGVTQSALTVKALNEITQYDLADSDTASTNPTTGLSSSELTMLDIYSRSIQFSIEYLINEVTQTFDVRVA</sequence>
<proteinExistence type="predicted"/>
<evidence type="ECO:0000313" key="1">
    <source>
        <dbReference type="EMBL" id="MEG3437294.1"/>
    </source>
</evidence>
<accession>A0AAW9QX00</accession>
<organism evidence="1 2">
    <name type="scientific">Pannus brasiliensis CCIBt3594</name>
    <dbReference type="NCBI Taxonomy" id="1427578"/>
    <lineage>
        <taxon>Bacteria</taxon>
        <taxon>Bacillati</taxon>
        <taxon>Cyanobacteriota</taxon>
        <taxon>Cyanophyceae</taxon>
        <taxon>Oscillatoriophycideae</taxon>
        <taxon>Chroococcales</taxon>
        <taxon>Microcystaceae</taxon>
        <taxon>Pannus</taxon>
    </lineage>
</organism>
<gene>
    <name evidence="1" type="ORF">V0288_09200</name>
</gene>
<keyword evidence="2" id="KW-1185">Reference proteome</keyword>
<dbReference type="RefSeq" id="WP_332864776.1">
    <property type="nucleotide sequence ID" value="NZ_JBAFSM010000014.1"/>
</dbReference>
<dbReference type="AlphaFoldDB" id="A0AAW9QX00"/>
<name>A0AAW9QX00_9CHRO</name>